<proteinExistence type="predicted"/>
<dbReference type="AlphaFoldDB" id="I0Z7H7"/>
<feature type="compositionally biased region" description="Low complexity" evidence="2">
    <location>
        <begin position="426"/>
        <end position="470"/>
    </location>
</feature>
<feature type="compositionally biased region" description="Polar residues" evidence="2">
    <location>
        <begin position="414"/>
        <end position="424"/>
    </location>
</feature>
<feature type="compositionally biased region" description="Low complexity" evidence="2">
    <location>
        <begin position="157"/>
        <end position="173"/>
    </location>
</feature>
<feature type="compositionally biased region" description="Basic residues" evidence="2">
    <location>
        <begin position="362"/>
        <end position="376"/>
    </location>
</feature>
<feature type="region of interest" description="Disordered" evidence="2">
    <location>
        <begin position="341"/>
        <end position="500"/>
    </location>
</feature>
<evidence type="ECO:0000256" key="2">
    <source>
        <dbReference type="SAM" id="MobiDB-lite"/>
    </source>
</evidence>
<sequence length="697" mass="74736">MAVDVRQDISNVDRLHKELADEVAGLPGALQSFTPEILVDYLAATFKECDSEARSCAPAEEEKWSTLEAMMREGPSCSRAQEEAAAMDAAAERIQATIKETERTSVTRVEEMGLPEGVEDEKGLMLVRCKTCAHVLLAGSCAAHEEKCRSAPAPLRPAGSPAPSSTTASGKPAPARRKKAASMPKSKLGPGKKQAAAEAGKPLPCSMASRQAPQLMRPPLYPGPAKGLAPLVGQQQLLPPQHMAPRFSPEARNRPGSTSGMGAPQPGSSKRPVQGPTANGGAPSSQQMWALLQIPNNFLGGGLDDLGLSLDWLDPGGAMPPALAASSVQPTARMAPAKPAQAKGVGHAPTRTTNAHGPFLPHPRRPRSALPKRRLARMVTLPHVSAEEPGRTIPMPTPQKHRQRPAGNAPMATQHYQLPSSNGSLAAPQQTTSQQQQQQLAWQMAQRAQQQPSHLQAQRQSALRQSALRQPSGLPQASWQQQHPQQQQLPQQQQQQGRTLVSQGTVVNGTQQVPGQQQRSIVQQWASNGMQAIPPGAYLIPQQVQGGGVSSGYLVQPQAQNSSAAQQGYSQPPSGQHMPGGYQHMQQMQRQRQYMPQAGRMVPVHDGQQRIAQNGQPSLLNGPRVSMQRMVPDFVPIAPIGCADGGSQRLPESANPLKRSYTGDFAAQLPPAKKVASLQQLHHALPVLRRPEDFKPF</sequence>
<feature type="coiled-coil region" evidence="1">
    <location>
        <begin position="77"/>
        <end position="104"/>
    </location>
</feature>
<dbReference type="OrthoDB" id="10532342at2759"/>
<feature type="region of interest" description="Disordered" evidence="2">
    <location>
        <begin position="151"/>
        <end position="205"/>
    </location>
</feature>
<keyword evidence="4" id="KW-1185">Reference proteome</keyword>
<protein>
    <submittedName>
        <fullName evidence="3">Uncharacterized protein</fullName>
    </submittedName>
</protein>
<name>I0Z7H7_COCSC</name>
<dbReference type="Proteomes" id="UP000007264">
    <property type="component" value="Unassembled WGS sequence"/>
</dbReference>
<organism evidence="3 4">
    <name type="scientific">Coccomyxa subellipsoidea (strain C-169)</name>
    <name type="common">Green microalga</name>
    <dbReference type="NCBI Taxonomy" id="574566"/>
    <lineage>
        <taxon>Eukaryota</taxon>
        <taxon>Viridiplantae</taxon>
        <taxon>Chlorophyta</taxon>
        <taxon>core chlorophytes</taxon>
        <taxon>Trebouxiophyceae</taxon>
        <taxon>Trebouxiophyceae incertae sedis</taxon>
        <taxon>Coccomyxaceae</taxon>
        <taxon>Coccomyxa</taxon>
        <taxon>Coccomyxa subellipsoidea</taxon>
    </lineage>
</organism>
<dbReference type="EMBL" id="AGSI01000002">
    <property type="protein sequence ID" value="EIE26596.1"/>
    <property type="molecule type" value="Genomic_DNA"/>
</dbReference>
<keyword evidence="1" id="KW-0175">Coiled coil</keyword>
<feature type="compositionally biased region" description="Low complexity" evidence="2">
    <location>
        <begin position="480"/>
        <end position="496"/>
    </location>
</feature>
<gene>
    <name evidence="3" type="ORF">COCSUDRAFT_59118</name>
</gene>
<comment type="caution">
    <text evidence="3">The sequence shown here is derived from an EMBL/GenBank/DDBJ whole genome shotgun (WGS) entry which is preliminary data.</text>
</comment>
<evidence type="ECO:0000313" key="4">
    <source>
        <dbReference type="Proteomes" id="UP000007264"/>
    </source>
</evidence>
<dbReference type="GeneID" id="17044606"/>
<dbReference type="KEGG" id="csl:COCSUDRAFT_59118"/>
<dbReference type="RefSeq" id="XP_005651140.1">
    <property type="nucleotide sequence ID" value="XM_005651083.1"/>
</dbReference>
<feature type="region of interest" description="Disordered" evidence="2">
    <location>
        <begin position="559"/>
        <end position="581"/>
    </location>
</feature>
<accession>I0Z7H7</accession>
<feature type="compositionally biased region" description="Low complexity" evidence="2">
    <location>
        <begin position="559"/>
        <end position="571"/>
    </location>
</feature>
<evidence type="ECO:0000313" key="3">
    <source>
        <dbReference type="EMBL" id="EIE26596.1"/>
    </source>
</evidence>
<feature type="region of interest" description="Disordered" evidence="2">
    <location>
        <begin position="242"/>
        <end position="284"/>
    </location>
</feature>
<evidence type="ECO:0000256" key="1">
    <source>
        <dbReference type="SAM" id="Coils"/>
    </source>
</evidence>
<reference evidence="3 4" key="1">
    <citation type="journal article" date="2012" name="Genome Biol.">
        <title>The genome of the polar eukaryotic microalga coccomyxa subellipsoidea reveals traits of cold adaptation.</title>
        <authorList>
            <person name="Blanc G."/>
            <person name="Agarkova I."/>
            <person name="Grimwood J."/>
            <person name="Kuo A."/>
            <person name="Brueggeman A."/>
            <person name="Dunigan D."/>
            <person name="Gurnon J."/>
            <person name="Ladunga I."/>
            <person name="Lindquist E."/>
            <person name="Lucas S."/>
            <person name="Pangilinan J."/>
            <person name="Proschold T."/>
            <person name="Salamov A."/>
            <person name="Schmutz J."/>
            <person name="Weeks D."/>
            <person name="Yamada T."/>
            <person name="Claverie J.M."/>
            <person name="Grigoriev I."/>
            <person name="Van Etten J."/>
            <person name="Lomsadze A."/>
            <person name="Borodovsky M."/>
        </authorList>
    </citation>
    <scope>NUCLEOTIDE SEQUENCE [LARGE SCALE GENOMIC DNA]</scope>
    <source>
        <strain evidence="3 4">C-169</strain>
    </source>
</reference>